<dbReference type="EMBL" id="CP003250">
    <property type="protein sequence ID" value="AFV77290.1"/>
    <property type="molecule type" value="Genomic_DNA"/>
</dbReference>
<evidence type="ECO:0000256" key="2">
    <source>
        <dbReference type="ARBA" id="ARBA00023002"/>
    </source>
</evidence>
<dbReference type="AlphaFoldDB" id="K7R1Y6"/>
<comment type="subcellular location">
    <subcellularLocation>
        <location evidence="4">Cytoplasm</location>
    </subcellularLocation>
</comment>
<feature type="binding site" evidence="4">
    <location>
        <position position="102"/>
    </location>
    <ligand>
        <name>[4Fe-4S] cluster</name>
        <dbReference type="ChEBI" id="CHEBI:49883"/>
    </ligand>
</feature>
<dbReference type="Proteomes" id="UP000000211">
    <property type="component" value="Plasmid pTHEOS01"/>
</dbReference>
<comment type="pathway">
    <text evidence="3 4">Sulfur metabolism; hydrogen sulfide biosynthesis; sulfite from sulfate.</text>
</comment>
<keyword evidence="4" id="KW-0963">Cytoplasm</keyword>
<dbReference type="KEGG" id="tos:Theos_2301"/>
<dbReference type="GO" id="GO:0019379">
    <property type="term" value="P:sulfate assimilation, phosphoadenylyl sulfate reduction by phosphoadenylyl-sulfate reductase (thioredoxin)"/>
    <property type="evidence" value="ECO:0007669"/>
    <property type="project" value="UniProtKB-UniRule"/>
</dbReference>
<gene>
    <name evidence="4" type="primary">cysH</name>
    <name evidence="6" type="ORF">Theos_2301</name>
</gene>
<dbReference type="NCBIfam" id="NF002537">
    <property type="entry name" value="PRK02090.1"/>
    <property type="match status" value="1"/>
</dbReference>
<dbReference type="EC" id="1.8.4.10" evidence="4"/>
<keyword evidence="4" id="KW-0479">Metal-binding</keyword>
<dbReference type="PIRSF" id="PIRSF000857">
    <property type="entry name" value="PAPS_reductase"/>
    <property type="match status" value="1"/>
</dbReference>
<dbReference type="GO" id="GO:0070814">
    <property type="term" value="P:hydrogen sulfide biosynthetic process"/>
    <property type="evidence" value="ECO:0007669"/>
    <property type="project" value="UniProtKB-UniRule"/>
</dbReference>
<keyword evidence="4" id="KW-0411">Iron-sulfur</keyword>
<dbReference type="PANTHER" id="PTHR46509:SF1">
    <property type="entry name" value="PHOSPHOADENOSINE PHOSPHOSULFATE REDUCTASE"/>
    <property type="match status" value="1"/>
</dbReference>
<geneLocation type="plasmid" evidence="6 7">
    <name>pTHEOS01</name>
</geneLocation>
<comment type="similarity">
    <text evidence="1 4">Belongs to the PAPS reductase family. CysH subfamily.</text>
</comment>
<dbReference type="SUPFAM" id="SSF52402">
    <property type="entry name" value="Adenine nucleotide alpha hydrolases-like"/>
    <property type="match status" value="1"/>
</dbReference>
<dbReference type="Gene3D" id="3.40.50.620">
    <property type="entry name" value="HUPs"/>
    <property type="match status" value="1"/>
</dbReference>
<reference evidence="6 7" key="1">
    <citation type="journal article" date="2013" name="Genome Announc.">
        <title>Whole Genome Sequencing of Thermus oshimai JL-2 and Thermus thermophilus JL-18, Incomplete Denitrifiers from the United States Great Basin.</title>
        <authorList>
            <person name="Murugapiran S.K."/>
            <person name="Huntemann M."/>
            <person name="Wei C.L."/>
            <person name="Han J."/>
            <person name="Detter J.C."/>
            <person name="Han C.S."/>
            <person name="Erkkila T.H."/>
            <person name="Teshima H."/>
            <person name="Chen A."/>
            <person name="Kyrpides N."/>
            <person name="Mavrommatis K."/>
            <person name="Markowitz V."/>
            <person name="Szeto E."/>
            <person name="Ivanova N."/>
            <person name="Pagani I."/>
            <person name="Lam J."/>
            <person name="McDonald A.I."/>
            <person name="Dodsworth J.A."/>
            <person name="Pati A."/>
            <person name="Goodwin L."/>
            <person name="Peters L."/>
            <person name="Pitluck S."/>
            <person name="Woyke T."/>
            <person name="Hedlund B.P."/>
        </authorList>
    </citation>
    <scope>NUCLEOTIDE SEQUENCE</scope>
    <source>
        <strain evidence="6 7">JL-2</strain>
        <plasmid evidence="6">pTHEOS01</plasmid>
    </source>
</reference>
<sequence length="222" mass="25306">MDKVRSAERWIAKALEGAKAPCFTCSFQAEDVVVLNLLLKARPDIPVLFLDTGYHFPEVYAYRDELQRRLGFRLVNLTPELSREEQEARFGRLYETAPDRCCELRKVRPLFQALRGYDTWFTGLRREQSPTRAHLKPLEEARLPTGEVLTKVSPLYDWTLKEVFAYLAVADLPLLPLYEEGYLSIGCAPCTAKPLDPSDPRSGRWAGKGKLECGIHLHPKEG</sequence>
<feature type="domain" description="Phosphoadenosine phosphosulphate reductase" evidence="5">
    <location>
        <begin position="22"/>
        <end position="192"/>
    </location>
</feature>
<feature type="binding site" evidence="4">
    <location>
        <position position="190"/>
    </location>
    <ligand>
        <name>[4Fe-4S] cluster</name>
        <dbReference type="ChEBI" id="CHEBI:49883"/>
    </ligand>
</feature>
<dbReference type="GO" id="GO:0005737">
    <property type="term" value="C:cytoplasm"/>
    <property type="evidence" value="ECO:0007669"/>
    <property type="project" value="UniProtKB-SubCell"/>
</dbReference>
<dbReference type="CDD" id="cd23945">
    <property type="entry name" value="PAPS_reductase"/>
    <property type="match status" value="1"/>
</dbReference>
<evidence type="ECO:0000259" key="5">
    <source>
        <dbReference type="Pfam" id="PF01507"/>
    </source>
</evidence>
<keyword evidence="2 4" id="KW-0560">Oxidoreductase</keyword>
<feature type="binding site" evidence="4">
    <location>
        <position position="187"/>
    </location>
    <ligand>
        <name>[4Fe-4S] cluster</name>
        <dbReference type="ChEBI" id="CHEBI:49883"/>
    </ligand>
</feature>
<dbReference type="GO" id="GO:0004604">
    <property type="term" value="F:phosphoadenylyl-sulfate reductase (thioredoxin) activity"/>
    <property type="evidence" value="ECO:0007669"/>
    <property type="project" value="UniProtKB-UniRule"/>
</dbReference>
<dbReference type="RefSeq" id="WP_015065287.1">
    <property type="nucleotide sequence ID" value="NC_019387.1"/>
</dbReference>
<dbReference type="PANTHER" id="PTHR46509">
    <property type="entry name" value="PHOSPHOADENOSINE PHOSPHOSULFATE REDUCTASE"/>
    <property type="match status" value="1"/>
</dbReference>
<organism evidence="6 7">
    <name type="scientific">Thermus oshimai JL-2</name>
    <dbReference type="NCBI Taxonomy" id="751945"/>
    <lineage>
        <taxon>Bacteria</taxon>
        <taxon>Thermotogati</taxon>
        <taxon>Deinococcota</taxon>
        <taxon>Deinococci</taxon>
        <taxon>Thermales</taxon>
        <taxon>Thermaceae</taxon>
        <taxon>Thermus</taxon>
    </lineage>
</organism>
<name>K7R1Y6_THEOS</name>
<keyword evidence="7" id="KW-1185">Reference proteome</keyword>
<dbReference type="OrthoDB" id="9772604at2"/>
<dbReference type="GO" id="GO:0051539">
    <property type="term" value="F:4 iron, 4 sulfur cluster binding"/>
    <property type="evidence" value="ECO:0007669"/>
    <property type="project" value="UniProtKB-UniRule"/>
</dbReference>
<dbReference type="GO" id="GO:0043866">
    <property type="term" value="F:adenylyl-sulfate reductase (thioredoxin) activity"/>
    <property type="evidence" value="ECO:0007669"/>
    <property type="project" value="UniProtKB-EC"/>
</dbReference>
<dbReference type="NCBIfam" id="TIGR00434">
    <property type="entry name" value="cysH"/>
    <property type="match status" value="1"/>
</dbReference>
<dbReference type="HOGENOM" id="CLU_044089_2_1_0"/>
<dbReference type="PATRIC" id="fig|751945.3.peg.2242"/>
<dbReference type="GO" id="GO:0046872">
    <property type="term" value="F:metal ion binding"/>
    <property type="evidence" value="ECO:0007669"/>
    <property type="project" value="UniProtKB-KW"/>
</dbReference>
<feature type="active site" description="Nucleophile; cysteine thiosulfonate intermediate" evidence="4">
    <location>
        <position position="213"/>
    </location>
</feature>
<comment type="catalytic activity">
    <reaction evidence="4">
        <text>[thioredoxin]-disulfide + sulfite + AMP + 2 H(+) = adenosine 5'-phosphosulfate + [thioredoxin]-dithiol</text>
        <dbReference type="Rhea" id="RHEA:21976"/>
        <dbReference type="Rhea" id="RHEA-COMP:10698"/>
        <dbReference type="Rhea" id="RHEA-COMP:10700"/>
        <dbReference type="ChEBI" id="CHEBI:15378"/>
        <dbReference type="ChEBI" id="CHEBI:17359"/>
        <dbReference type="ChEBI" id="CHEBI:29950"/>
        <dbReference type="ChEBI" id="CHEBI:50058"/>
        <dbReference type="ChEBI" id="CHEBI:58243"/>
        <dbReference type="ChEBI" id="CHEBI:456215"/>
        <dbReference type="EC" id="1.8.4.10"/>
    </reaction>
</comment>
<dbReference type="InterPro" id="IPR014729">
    <property type="entry name" value="Rossmann-like_a/b/a_fold"/>
</dbReference>
<keyword evidence="4" id="KW-0408">Iron</keyword>
<evidence type="ECO:0000256" key="1">
    <source>
        <dbReference type="ARBA" id="ARBA00009732"/>
    </source>
</evidence>
<evidence type="ECO:0000256" key="4">
    <source>
        <dbReference type="HAMAP-Rule" id="MF_00063"/>
    </source>
</evidence>
<dbReference type="InterPro" id="IPR004511">
    <property type="entry name" value="PAPS/APS_Rdtase"/>
</dbReference>
<proteinExistence type="inferred from homology"/>
<comment type="cofactor">
    <cofactor evidence="4">
        <name>[4Fe-4S] cluster</name>
        <dbReference type="ChEBI" id="CHEBI:49883"/>
    </cofactor>
    <text evidence="4">Binds 1 [4Fe-4S] cluster per subunit.</text>
</comment>
<dbReference type="Pfam" id="PF01507">
    <property type="entry name" value="PAPS_reduct"/>
    <property type="match status" value="1"/>
</dbReference>
<accession>K7R1Y6</accession>
<evidence type="ECO:0000313" key="7">
    <source>
        <dbReference type="Proteomes" id="UP000000211"/>
    </source>
</evidence>
<dbReference type="HAMAP" id="MF_00063">
    <property type="entry name" value="CysH"/>
    <property type="match status" value="1"/>
</dbReference>
<keyword evidence="6" id="KW-0614">Plasmid</keyword>
<evidence type="ECO:0000256" key="3">
    <source>
        <dbReference type="ARBA" id="ARBA00024327"/>
    </source>
</evidence>
<dbReference type="InterPro" id="IPR002500">
    <property type="entry name" value="PAPS_reduct_dom"/>
</dbReference>
<feature type="binding site" evidence="4">
    <location>
        <position position="101"/>
    </location>
    <ligand>
        <name>[4Fe-4S] cluster</name>
        <dbReference type="ChEBI" id="CHEBI:49883"/>
    </ligand>
</feature>
<evidence type="ECO:0000313" key="6">
    <source>
        <dbReference type="EMBL" id="AFV77290.1"/>
    </source>
</evidence>
<protein>
    <recommendedName>
        <fullName evidence="4">Adenosine 5'-phosphosulfate reductase</fullName>
        <shortName evidence="4">APS reductase</shortName>
        <ecNumber evidence="4">1.8.4.10</ecNumber>
    </recommendedName>
    <alternativeName>
        <fullName evidence="4">5'-adenylylsulfate reductase</fullName>
    </alternativeName>
    <alternativeName>
        <fullName evidence="4">Thioredoxin-dependent 5'-adenylylsulfate reductase</fullName>
    </alternativeName>
</protein>
<comment type="function">
    <text evidence="4">Catalyzes the formation of sulfite from adenosine 5'-phosphosulfate (APS) using thioredoxin as an electron donor.</text>
</comment>